<comment type="catalytic activity">
    <reaction evidence="5">
        <text>L-glutaminyl-[protein] + H2O = L-glutamyl-[protein] + NH4(+)</text>
        <dbReference type="Rhea" id="RHEA:16441"/>
        <dbReference type="Rhea" id="RHEA-COMP:10207"/>
        <dbReference type="Rhea" id="RHEA-COMP:10208"/>
        <dbReference type="ChEBI" id="CHEBI:15377"/>
        <dbReference type="ChEBI" id="CHEBI:28938"/>
        <dbReference type="ChEBI" id="CHEBI:29973"/>
        <dbReference type="ChEBI" id="CHEBI:30011"/>
        <dbReference type="EC" id="3.5.1.44"/>
    </reaction>
</comment>
<evidence type="ECO:0000256" key="3">
    <source>
        <dbReference type="ARBA" id="ARBA00022801"/>
    </source>
</evidence>
<dbReference type="PROSITE" id="PS50110">
    <property type="entry name" value="RESPONSE_REGULATORY"/>
    <property type="match status" value="1"/>
</dbReference>
<evidence type="ECO:0000313" key="10">
    <source>
        <dbReference type="EMBL" id="QPC84670.1"/>
    </source>
</evidence>
<evidence type="ECO:0000256" key="2">
    <source>
        <dbReference type="ARBA" id="ARBA00022500"/>
    </source>
</evidence>
<dbReference type="GO" id="GO:0032259">
    <property type="term" value="P:methylation"/>
    <property type="evidence" value="ECO:0007669"/>
    <property type="project" value="UniProtKB-KW"/>
</dbReference>
<dbReference type="GO" id="GO:0005737">
    <property type="term" value="C:cytoplasm"/>
    <property type="evidence" value="ECO:0007669"/>
    <property type="project" value="UniProtKB-SubCell"/>
</dbReference>
<dbReference type="AlphaFoldDB" id="A0A7S8ECX9"/>
<keyword evidence="10" id="KW-0808">Transferase</keyword>
<feature type="active site" evidence="5 6">
    <location>
        <position position="290"/>
    </location>
</feature>
<keyword evidence="1 5" id="KW-0963">Cytoplasm</keyword>
<dbReference type="Proteomes" id="UP000594468">
    <property type="component" value="Chromosome"/>
</dbReference>
<dbReference type="PIRSF" id="PIRSF000876">
    <property type="entry name" value="RR_chemtxs_CheB"/>
    <property type="match status" value="1"/>
</dbReference>
<comment type="PTM">
    <text evidence="5">Phosphorylated by CheA. Phosphorylation of the N-terminal regulatory domain activates the methylesterase activity.</text>
</comment>
<dbReference type="InterPro" id="IPR011006">
    <property type="entry name" value="CheY-like_superfamily"/>
</dbReference>
<keyword evidence="5 7" id="KW-0597">Phosphoprotein</keyword>
<dbReference type="Pfam" id="PF01339">
    <property type="entry name" value="CheB_methylest"/>
    <property type="match status" value="1"/>
</dbReference>
<feature type="modified residue" description="4-aspartylphosphate" evidence="5 7">
    <location>
        <position position="57"/>
    </location>
</feature>
<dbReference type="CDD" id="cd17541">
    <property type="entry name" value="REC_CheB-like"/>
    <property type="match status" value="1"/>
</dbReference>
<dbReference type="GO" id="GO:0008984">
    <property type="term" value="F:protein-glutamate methylesterase activity"/>
    <property type="evidence" value="ECO:0007669"/>
    <property type="project" value="UniProtKB-UniRule"/>
</dbReference>
<dbReference type="PANTHER" id="PTHR42872:SF6">
    <property type="entry name" value="PROTEIN-GLUTAMATE METHYLESTERASE_PROTEIN-GLUTAMINE GLUTAMINASE"/>
    <property type="match status" value="1"/>
</dbReference>
<proteinExistence type="inferred from homology"/>
<keyword evidence="11" id="KW-1185">Reference proteome</keyword>
<dbReference type="NCBIfam" id="NF009206">
    <property type="entry name" value="PRK12555.1"/>
    <property type="match status" value="1"/>
</dbReference>
<reference evidence="10 11" key="1">
    <citation type="submission" date="2020-02" db="EMBL/GenBank/DDBJ databases">
        <authorList>
            <person name="Zheng R.K."/>
            <person name="Sun C.M."/>
        </authorList>
    </citation>
    <scope>NUCLEOTIDE SEQUENCE [LARGE SCALE GENOMIC DNA]</scope>
    <source>
        <strain evidence="11">rifampicinis</strain>
    </source>
</reference>
<evidence type="ECO:0000259" key="9">
    <source>
        <dbReference type="PROSITE" id="PS50122"/>
    </source>
</evidence>
<dbReference type="InterPro" id="IPR000673">
    <property type="entry name" value="Sig_transdc_resp-reg_Me-estase"/>
</dbReference>
<dbReference type="InterPro" id="IPR008248">
    <property type="entry name" value="CheB-like"/>
</dbReference>
<dbReference type="EMBL" id="CP062983">
    <property type="protein sequence ID" value="QPC84670.1"/>
    <property type="molecule type" value="Genomic_DNA"/>
</dbReference>
<comment type="catalytic activity">
    <reaction evidence="4 5">
        <text>[protein]-L-glutamate 5-O-methyl ester + H2O = L-glutamyl-[protein] + methanol + H(+)</text>
        <dbReference type="Rhea" id="RHEA:23236"/>
        <dbReference type="Rhea" id="RHEA-COMP:10208"/>
        <dbReference type="Rhea" id="RHEA-COMP:10311"/>
        <dbReference type="ChEBI" id="CHEBI:15377"/>
        <dbReference type="ChEBI" id="CHEBI:15378"/>
        <dbReference type="ChEBI" id="CHEBI:17790"/>
        <dbReference type="ChEBI" id="CHEBI:29973"/>
        <dbReference type="ChEBI" id="CHEBI:82795"/>
        <dbReference type="EC" id="3.1.1.61"/>
    </reaction>
</comment>
<dbReference type="GO" id="GO:0000156">
    <property type="term" value="F:phosphorelay response regulator activity"/>
    <property type="evidence" value="ECO:0007669"/>
    <property type="project" value="InterPro"/>
</dbReference>
<dbReference type="GO" id="GO:0050568">
    <property type="term" value="F:protein-glutamine glutaminase activity"/>
    <property type="evidence" value="ECO:0007669"/>
    <property type="project" value="UniProtKB-UniRule"/>
</dbReference>
<dbReference type="RefSeq" id="WP_195172733.1">
    <property type="nucleotide sequence ID" value="NZ_CP062983.1"/>
</dbReference>
<dbReference type="Gene3D" id="3.40.50.180">
    <property type="entry name" value="Methylesterase CheB, C-terminal domain"/>
    <property type="match status" value="1"/>
</dbReference>
<dbReference type="NCBIfam" id="NF001965">
    <property type="entry name" value="PRK00742.1"/>
    <property type="match status" value="1"/>
</dbReference>
<dbReference type="CDD" id="cd16432">
    <property type="entry name" value="CheB_Rec"/>
    <property type="match status" value="1"/>
</dbReference>
<keyword evidence="10" id="KW-0489">Methyltransferase</keyword>
<sequence length="345" mass="37288">MVNITRVLVADDSPTQRQYLTDLIDEVPDLRVIGHAGNGLEAIALAQSLHPDIISMDIKMPRTDGLEATRQIMSQKPIPVVVVSGLLEDDIELSFKALDSGAIAVLPKPGSRNHPNFDQQRQQLITTLRAMSKVKVVARRERFQQSLTASTPLAMRAQPEIIAIGTSTGGPRALHQLLTNLPTNLHVPVVVVQHMPHEFIPGLARWLSHVTPLEVTVAQQGQELRAGQVIIAPGTHHLCVERHGLKLVARLSEEEYGQLYKPSVDVLFKSIVASCGPAAVGVIMTGMGNDGALGLLAMRERGAYTFSQDEYSSTVFGMPAAAIRVGAVEKAVSLSNLPSEIVKVL</sequence>
<feature type="active site" evidence="5 6">
    <location>
        <position position="194"/>
    </location>
</feature>
<accession>A0A7S8ECX9</accession>
<name>A0A7S8ECX9_9CHLR</name>
<dbReference type="SUPFAM" id="SSF52172">
    <property type="entry name" value="CheY-like"/>
    <property type="match status" value="1"/>
</dbReference>
<dbReference type="EC" id="3.1.1.61" evidence="5"/>
<dbReference type="Pfam" id="PF00072">
    <property type="entry name" value="Response_reg"/>
    <property type="match status" value="1"/>
</dbReference>
<dbReference type="KEGG" id="pmet:G4Y79_09915"/>
<dbReference type="InterPro" id="IPR035909">
    <property type="entry name" value="CheB_C"/>
</dbReference>
<dbReference type="InterPro" id="IPR001789">
    <property type="entry name" value="Sig_transdc_resp-reg_receiver"/>
</dbReference>
<feature type="active site" evidence="5 6">
    <location>
        <position position="167"/>
    </location>
</feature>
<protein>
    <recommendedName>
        <fullName evidence="5">Protein-glutamate methylesterase/protein-glutamine glutaminase</fullName>
        <ecNumber evidence="5">3.1.1.61</ecNumber>
        <ecNumber evidence="5">3.5.1.44</ecNumber>
    </recommendedName>
</protein>
<comment type="subcellular location">
    <subcellularLocation>
        <location evidence="5">Cytoplasm</location>
    </subcellularLocation>
</comment>
<dbReference type="GO" id="GO:0008168">
    <property type="term" value="F:methyltransferase activity"/>
    <property type="evidence" value="ECO:0007669"/>
    <property type="project" value="UniProtKB-KW"/>
</dbReference>
<evidence type="ECO:0000256" key="5">
    <source>
        <dbReference type="HAMAP-Rule" id="MF_00099"/>
    </source>
</evidence>
<feature type="domain" description="CheB-type methylesterase" evidence="9">
    <location>
        <begin position="152"/>
        <end position="345"/>
    </location>
</feature>
<evidence type="ECO:0000256" key="1">
    <source>
        <dbReference type="ARBA" id="ARBA00022490"/>
    </source>
</evidence>
<dbReference type="SUPFAM" id="SSF52738">
    <property type="entry name" value="Methylesterase CheB, C-terminal domain"/>
    <property type="match status" value="1"/>
</dbReference>
<evidence type="ECO:0000259" key="8">
    <source>
        <dbReference type="PROSITE" id="PS50110"/>
    </source>
</evidence>
<evidence type="ECO:0000256" key="4">
    <source>
        <dbReference type="ARBA" id="ARBA00048267"/>
    </source>
</evidence>
<evidence type="ECO:0000256" key="7">
    <source>
        <dbReference type="PROSITE-ProRule" id="PRU00169"/>
    </source>
</evidence>
<dbReference type="PANTHER" id="PTHR42872">
    <property type="entry name" value="PROTEIN-GLUTAMATE METHYLESTERASE/PROTEIN-GLUTAMINE GLUTAMINASE"/>
    <property type="match status" value="1"/>
</dbReference>
<comment type="similarity">
    <text evidence="5">Belongs to the CheB family.</text>
</comment>
<dbReference type="HAMAP" id="MF_00099">
    <property type="entry name" value="CheB_chemtxs"/>
    <property type="match status" value="1"/>
</dbReference>
<dbReference type="GO" id="GO:0006935">
    <property type="term" value="P:chemotaxis"/>
    <property type="evidence" value="ECO:0007669"/>
    <property type="project" value="UniProtKB-UniRule"/>
</dbReference>
<comment type="function">
    <text evidence="5">Involved in chemotaxis. Part of a chemotaxis signal transduction system that modulates chemotaxis in response to various stimuli. Catalyzes the demethylation of specific methylglutamate residues introduced into the chemoreceptors (methyl-accepting chemotaxis proteins or MCP) by CheR. Also mediates the irreversible deamidation of specific glutamine residues to glutamic acid.</text>
</comment>
<dbReference type="SMART" id="SM00448">
    <property type="entry name" value="REC"/>
    <property type="match status" value="1"/>
</dbReference>
<evidence type="ECO:0000256" key="6">
    <source>
        <dbReference type="PROSITE-ProRule" id="PRU00050"/>
    </source>
</evidence>
<feature type="domain" description="Response regulatory" evidence="8">
    <location>
        <begin position="6"/>
        <end position="123"/>
    </location>
</feature>
<gene>
    <name evidence="5 10" type="primary">cheB</name>
    <name evidence="10" type="ORF">G4Y79_09915</name>
</gene>
<keyword evidence="2 5" id="KW-0145">Chemotaxis</keyword>
<organism evidence="10 11">
    <name type="scientific">Phototrophicus methaneseepsis</name>
    <dbReference type="NCBI Taxonomy" id="2710758"/>
    <lineage>
        <taxon>Bacteria</taxon>
        <taxon>Bacillati</taxon>
        <taxon>Chloroflexota</taxon>
        <taxon>Candidatus Thermofontia</taxon>
        <taxon>Phototrophicales</taxon>
        <taxon>Phototrophicaceae</taxon>
        <taxon>Phototrophicus</taxon>
    </lineage>
</organism>
<dbReference type="PROSITE" id="PS50122">
    <property type="entry name" value="CHEB"/>
    <property type="match status" value="1"/>
</dbReference>
<evidence type="ECO:0000313" key="11">
    <source>
        <dbReference type="Proteomes" id="UP000594468"/>
    </source>
</evidence>
<keyword evidence="3 5" id="KW-0378">Hydrolase</keyword>
<dbReference type="Gene3D" id="3.40.50.2300">
    <property type="match status" value="1"/>
</dbReference>
<dbReference type="EC" id="3.5.1.44" evidence="5"/>
<comment type="domain">
    <text evidence="5">Contains a C-terminal catalytic domain, and an N-terminal region which modulates catalytic activity.</text>
</comment>